<evidence type="ECO:0000256" key="1">
    <source>
        <dbReference type="SAM" id="Phobius"/>
    </source>
</evidence>
<feature type="transmembrane region" description="Helical" evidence="1">
    <location>
        <begin position="49"/>
        <end position="67"/>
    </location>
</feature>
<evidence type="ECO:0000313" key="2">
    <source>
        <dbReference type="EMBL" id="GAN11788.1"/>
    </source>
</evidence>
<gene>
    <name evidence="2" type="ORF">MAM1_0961c11388</name>
</gene>
<keyword evidence="1" id="KW-1133">Transmembrane helix</keyword>
<name>A0A0C9NAJ5_9FUNG</name>
<keyword evidence="1" id="KW-0472">Membrane</keyword>
<proteinExistence type="predicted"/>
<dbReference type="EMBL" id="DF837250">
    <property type="protein sequence ID" value="GAN11788.1"/>
    <property type="molecule type" value="Genomic_DNA"/>
</dbReference>
<keyword evidence="1" id="KW-0812">Transmembrane</keyword>
<organism evidence="2">
    <name type="scientific">Mucor ambiguus</name>
    <dbReference type="NCBI Taxonomy" id="91626"/>
    <lineage>
        <taxon>Eukaryota</taxon>
        <taxon>Fungi</taxon>
        <taxon>Fungi incertae sedis</taxon>
        <taxon>Mucoromycota</taxon>
        <taxon>Mucoromycotina</taxon>
        <taxon>Mucoromycetes</taxon>
        <taxon>Mucorales</taxon>
        <taxon>Mucorineae</taxon>
        <taxon>Mucoraceae</taxon>
        <taxon>Mucor</taxon>
    </lineage>
</organism>
<reference evidence="2" key="1">
    <citation type="submission" date="2014-09" db="EMBL/GenBank/DDBJ databases">
        <title>Draft genome sequence of an oleaginous Mucoromycotina fungus Mucor ambiguus NBRC6742.</title>
        <authorList>
            <person name="Takeda I."/>
            <person name="Yamane N."/>
            <person name="Morita T."/>
            <person name="Tamano K."/>
            <person name="Machida M."/>
            <person name="Baker S."/>
            <person name="Koike H."/>
        </authorList>
    </citation>
    <scope>NUCLEOTIDE SEQUENCE</scope>
    <source>
        <strain evidence="2">NBRC 6742</strain>
    </source>
</reference>
<feature type="transmembrane region" description="Helical" evidence="1">
    <location>
        <begin position="74"/>
        <end position="99"/>
    </location>
</feature>
<keyword evidence="3" id="KW-1185">Reference proteome</keyword>
<evidence type="ECO:0000313" key="3">
    <source>
        <dbReference type="Proteomes" id="UP000053815"/>
    </source>
</evidence>
<sequence length="172" mass="18875">MLSLVGKKLLLFAAAVAVYLLIVLVLRWSLLLRLSFTCCFGDALLSGNLVLFAAAAVVVCLLYWCGLGACFRCLLSFICCLAAVYCCCYCSLIVAVLVMHSLGKLAQFSAAVVAVYLLSWRLLCVRFCYCCCSFAVLALSAAGVIIWDFWFVLCFVDVPIAEAQHYFIRGWG</sequence>
<feature type="transmembrane region" description="Helical" evidence="1">
    <location>
        <begin position="105"/>
        <end position="123"/>
    </location>
</feature>
<accession>A0A0C9NAJ5</accession>
<dbReference type="Proteomes" id="UP000053815">
    <property type="component" value="Unassembled WGS sequence"/>
</dbReference>
<feature type="transmembrane region" description="Helical" evidence="1">
    <location>
        <begin position="130"/>
        <end position="153"/>
    </location>
</feature>
<feature type="transmembrane region" description="Helical" evidence="1">
    <location>
        <begin position="9"/>
        <end position="29"/>
    </location>
</feature>
<dbReference type="AlphaFoldDB" id="A0A0C9NAJ5"/>
<protein>
    <submittedName>
        <fullName evidence="2">Uncharacterized protein</fullName>
    </submittedName>
</protein>